<dbReference type="STRING" id="1618550.UT39_C0009G0046"/>
<dbReference type="InterPro" id="IPR000905">
    <property type="entry name" value="Gcp-like_dom"/>
</dbReference>
<dbReference type="Gene3D" id="3.30.420.40">
    <property type="match status" value="2"/>
</dbReference>
<dbReference type="InterPro" id="IPR022450">
    <property type="entry name" value="TsaD"/>
</dbReference>
<organism evidence="8 9">
    <name type="scientific">Candidatus Woesebacteria bacterium GW2011_GWA1_39_21</name>
    <dbReference type="NCBI Taxonomy" id="1618550"/>
    <lineage>
        <taxon>Bacteria</taxon>
        <taxon>Candidatus Woeseibacteriota</taxon>
    </lineage>
</organism>
<dbReference type="PRINTS" id="PR00789">
    <property type="entry name" value="OSIALOPTASE"/>
</dbReference>
<dbReference type="SUPFAM" id="SSF53067">
    <property type="entry name" value="Actin-like ATPase domain"/>
    <property type="match status" value="2"/>
</dbReference>
<evidence type="ECO:0000256" key="6">
    <source>
        <dbReference type="HAMAP-Rule" id="MF_01445"/>
    </source>
</evidence>
<feature type="binding site" evidence="6">
    <location>
        <begin position="161"/>
        <end position="165"/>
    </location>
    <ligand>
        <name>substrate</name>
    </ligand>
</feature>
<keyword evidence="4 6" id="KW-0012">Acyltransferase</keyword>
<sequence length="372" mass="40824">MRKTIKSPSILSIDTSCDETSAAITQGLTVLSNVVWSQSKIHAKFGGVVPSVARRQHERKISWVVERAVNTAKIQYKNLDAVSVTVGPGLAIALGVGINFAKNLAIRYQIPIIAVNHLDAHLMGVFAQANKNNNQSGLTSNNAANLLMPDNRLKHPAFGIVVSGGNTLLVQIEAIGKYEVVAQTIDDALGESLDKSARLLGFGYPGGAVLEKFAKKGNPNKYHLPLPLLGREDEGIYSYSGIKTAFNRLVTSLTERKILTRQQINDLASTYQKVAFDHFFRISKKTIIKNLSNETSYLLAGGGVAANVDFRKRVRTMCKKLKVVPVFSYNKKLYGDNAAMVGISAYFKFLKKEFSNPENIDRLPNLKIDQAM</sequence>
<evidence type="ECO:0000256" key="2">
    <source>
        <dbReference type="ARBA" id="ARBA00022694"/>
    </source>
</evidence>
<feature type="binding site" evidence="6">
    <location>
        <position position="207"/>
    </location>
    <ligand>
        <name>substrate</name>
    </ligand>
</feature>
<feature type="domain" description="Gcp-like" evidence="7">
    <location>
        <begin position="29"/>
        <end position="130"/>
    </location>
</feature>
<evidence type="ECO:0000313" key="9">
    <source>
        <dbReference type="Proteomes" id="UP000034246"/>
    </source>
</evidence>
<evidence type="ECO:0000256" key="4">
    <source>
        <dbReference type="ARBA" id="ARBA00023315"/>
    </source>
</evidence>
<comment type="caution">
    <text evidence="8">The sequence shown here is derived from an EMBL/GenBank/DDBJ whole genome shotgun (WGS) entry which is preliminary data.</text>
</comment>
<dbReference type="GO" id="GO:0005737">
    <property type="term" value="C:cytoplasm"/>
    <property type="evidence" value="ECO:0007669"/>
    <property type="project" value="UniProtKB-SubCell"/>
</dbReference>
<name>A0A0G0NEP8_9BACT</name>
<evidence type="ECO:0000313" key="8">
    <source>
        <dbReference type="EMBL" id="KKR11286.1"/>
    </source>
</evidence>
<accession>A0A0G0NEP8</accession>
<dbReference type="EC" id="2.3.1.234" evidence="6"/>
<dbReference type="GO" id="GO:0002949">
    <property type="term" value="P:tRNA threonylcarbamoyladenosine modification"/>
    <property type="evidence" value="ECO:0007669"/>
    <property type="project" value="UniProtKB-UniRule"/>
</dbReference>
<feature type="binding site" evidence="6">
    <location>
        <position position="211"/>
    </location>
    <ligand>
        <name>substrate</name>
    </ligand>
</feature>
<dbReference type="NCBIfam" id="TIGR03723">
    <property type="entry name" value="T6A_TsaD_YgjD"/>
    <property type="match status" value="1"/>
</dbReference>
<comment type="subcellular location">
    <subcellularLocation>
        <location evidence="6">Cytoplasm</location>
    </subcellularLocation>
</comment>
<keyword evidence="1 6" id="KW-0808">Transferase</keyword>
<comment type="function">
    <text evidence="6">Required for the formation of a threonylcarbamoyl group on adenosine at position 37 (t(6)A37) in tRNAs that read codons beginning with adenine. Is involved in the transfer of the threonylcarbamoyl moiety of threonylcarbamoyl-AMP (TC-AMP) to the N6 group of A37, together with TsaE and TsaB. TsaD likely plays a direct catalytic role in this reaction.</text>
</comment>
<comment type="cofactor">
    <cofactor evidence="6">
        <name>Fe(2+)</name>
        <dbReference type="ChEBI" id="CHEBI:29033"/>
    </cofactor>
    <text evidence="6">Binds 1 Fe(2+) ion per subunit.</text>
</comment>
<comment type="similarity">
    <text evidence="6">Belongs to the KAE1 / TsaD family.</text>
</comment>
<dbReference type="FunFam" id="3.30.420.40:FF:000012">
    <property type="entry name" value="tRNA N6-adenosine threonylcarbamoyltransferase"/>
    <property type="match status" value="1"/>
</dbReference>
<dbReference type="PATRIC" id="fig|1618550.3.peg.660"/>
<feature type="binding site" evidence="6">
    <location>
        <position position="194"/>
    </location>
    <ligand>
        <name>substrate</name>
    </ligand>
</feature>
<gene>
    <name evidence="6" type="primary">tsaD</name>
    <name evidence="8" type="ORF">UT39_C0009G0046</name>
</gene>
<feature type="binding site" evidence="6">
    <location>
        <position position="307"/>
    </location>
    <ligand>
        <name>substrate</name>
    </ligand>
</feature>
<feature type="binding site" evidence="6">
    <location>
        <position position="121"/>
    </location>
    <ligand>
        <name>Fe cation</name>
        <dbReference type="ChEBI" id="CHEBI:24875"/>
    </ligand>
</feature>
<protein>
    <recommendedName>
        <fullName evidence="6">tRNA N6-adenosine threonylcarbamoyltransferase</fullName>
        <ecNumber evidence="6">2.3.1.234</ecNumber>
    </recommendedName>
    <alternativeName>
        <fullName evidence="6">N6-L-threonylcarbamoyladenine synthase</fullName>
        <shortName evidence="6">t(6)A synthase</shortName>
    </alternativeName>
    <alternativeName>
        <fullName evidence="6">t(6)A37 threonylcarbamoyladenosine biosynthesis protein TsaD</fullName>
    </alternativeName>
    <alternativeName>
        <fullName evidence="6">tRNA threonylcarbamoyladenosine biosynthesis protein TsaD</fullName>
    </alternativeName>
</protein>
<comment type="catalytic activity">
    <reaction evidence="5 6">
        <text>L-threonylcarbamoyladenylate + adenosine(37) in tRNA = N(6)-L-threonylcarbamoyladenosine(37) in tRNA + AMP + H(+)</text>
        <dbReference type="Rhea" id="RHEA:37059"/>
        <dbReference type="Rhea" id="RHEA-COMP:10162"/>
        <dbReference type="Rhea" id="RHEA-COMP:10163"/>
        <dbReference type="ChEBI" id="CHEBI:15378"/>
        <dbReference type="ChEBI" id="CHEBI:73682"/>
        <dbReference type="ChEBI" id="CHEBI:74411"/>
        <dbReference type="ChEBI" id="CHEBI:74418"/>
        <dbReference type="ChEBI" id="CHEBI:456215"/>
        <dbReference type="EC" id="2.3.1.234"/>
    </reaction>
</comment>
<evidence type="ECO:0000256" key="3">
    <source>
        <dbReference type="ARBA" id="ARBA00022723"/>
    </source>
</evidence>
<proteinExistence type="inferred from homology"/>
<feature type="binding site" evidence="6">
    <location>
        <position position="336"/>
    </location>
    <ligand>
        <name>Fe cation</name>
        <dbReference type="ChEBI" id="CHEBI:24875"/>
    </ligand>
</feature>
<evidence type="ECO:0000259" key="7">
    <source>
        <dbReference type="Pfam" id="PF00814"/>
    </source>
</evidence>
<feature type="binding site" evidence="6">
    <location>
        <position position="117"/>
    </location>
    <ligand>
        <name>Fe cation</name>
        <dbReference type="ChEBI" id="CHEBI:24875"/>
    </ligand>
</feature>
<dbReference type="InterPro" id="IPR017861">
    <property type="entry name" value="KAE1/TsaD"/>
</dbReference>
<dbReference type="PANTHER" id="PTHR11735">
    <property type="entry name" value="TRNA N6-ADENOSINE THREONYLCARBAMOYLTRANSFERASE"/>
    <property type="match status" value="1"/>
</dbReference>
<evidence type="ECO:0000256" key="5">
    <source>
        <dbReference type="ARBA" id="ARBA00048117"/>
    </source>
</evidence>
<dbReference type="HAMAP" id="MF_01445">
    <property type="entry name" value="TsaD"/>
    <property type="match status" value="1"/>
</dbReference>
<reference evidence="8 9" key="1">
    <citation type="journal article" date="2015" name="Nature">
        <title>rRNA introns, odd ribosomes, and small enigmatic genomes across a large radiation of phyla.</title>
        <authorList>
            <person name="Brown C.T."/>
            <person name="Hug L.A."/>
            <person name="Thomas B.C."/>
            <person name="Sharon I."/>
            <person name="Castelle C.J."/>
            <person name="Singh A."/>
            <person name="Wilkins M.J."/>
            <person name="Williams K.H."/>
            <person name="Banfield J.F."/>
        </authorList>
    </citation>
    <scope>NUCLEOTIDE SEQUENCE [LARGE SCALE GENOMIC DNA]</scope>
</reference>
<keyword evidence="3 6" id="KW-0479">Metal-binding</keyword>
<dbReference type="InterPro" id="IPR043129">
    <property type="entry name" value="ATPase_NBD"/>
</dbReference>
<feature type="domain" description="Gcp-like" evidence="7">
    <location>
        <begin position="147"/>
        <end position="341"/>
    </location>
</feature>
<keyword evidence="6" id="KW-0408">Iron</keyword>
<dbReference type="AlphaFoldDB" id="A0A0G0NEP8"/>
<dbReference type="GO" id="GO:0005506">
    <property type="term" value="F:iron ion binding"/>
    <property type="evidence" value="ECO:0007669"/>
    <property type="project" value="UniProtKB-UniRule"/>
</dbReference>
<keyword evidence="2 6" id="KW-0819">tRNA processing</keyword>
<dbReference type="Pfam" id="PF00814">
    <property type="entry name" value="TsaD"/>
    <property type="match status" value="2"/>
</dbReference>
<evidence type="ECO:0000256" key="1">
    <source>
        <dbReference type="ARBA" id="ARBA00022679"/>
    </source>
</evidence>
<dbReference type="EMBL" id="LBWP01000009">
    <property type="protein sequence ID" value="KKR11286.1"/>
    <property type="molecule type" value="Genomic_DNA"/>
</dbReference>
<dbReference type="Proteomes" id="UP000034246">
    <property type="component" value="Unassembled WGS sequence"/>
</dbReference>
<keyword evidence="6" id="KW-0963">Cytoplasm</keyword>
<dbReference type="GO" id="GO:0061711">
    <property type="term" value="F:tRNA N(6)-L-threonylcarbamoyladenine synthase activity"/>
    <property type="evidence" value="ECO:0007669"/>
    <property type="project" value="UniProtKB-EC"/>
</dbReference>
<dbReference type="PANTHER" id="PTHR11735:SF6">
    <property type="entry name" value="TRNA N6-ADENOSINE THREONYLCARBAMOYLTRANSFERASE, MITOCHONDRIAL"/>
    <property type="match status" value="1"/>
</dbReference>